<feature type="compositionally biased region" description="Basic residues" evidence="2">
    <location>
        <begin position="487"/>
        <end position="496"/>
    </location>
</feature>
<keyword evidence="1" id="KW-0175">Coiled coil</keyword>
<feature type="region of interest" description="Disordered" evidence="2">
    <location>
        <begin position="273"/>
        <end position="292"/>
    </location>
</feature>
<dbReference type="SUPFAM" id="SSF56672">
    <property type="entry name" value="DNA/RNA polymerases"/>
    <property type="match status" value="1"/>
</dbReference>
<feature type="compositionally biased region" description="Low complexity" evidence="2">
    <location>
        <begin position="140"/>
        <end position="150"/>
    </location>
</feature>
<keyword evidence="4" id="KW-1185">Reference proteome</keyword>
<feature type="compositionally biased region" description="Basic and acidic residues" evidence="2">
    <location>
        <begin position="577"/>
        <end position="616"/>
    </location>
</feature>
<proteinExistence type="predicted"/>
<protein>
    <submittedName>
        <fullName evidence="3">Uncharacterized protein</fullName>
    </submittedName>
</protein>
<feature type="coiled-coil region" evidence="1">
    <location>
        <begin position="790"/>
        <end position="817"/>
    </location>
</feature>
<feature type="compositionally biased region" description="Basic and acidic residues" evidence="2">
    <location>
        <begin position="450"/>
        <end position="459"/>
    </location>
</feature>
<feature type="region of interest" description="Disordered" evidence="2">
    <location>
        <begin position="116"/>
        <end position="173"/>
    </location>
</feature>
<feature type="compositionally biased region" description="Basic and acidic residues" evidence="2">
    <location>
        <begin position="626"/>
        <end position="643"/>
    </location>
</feature>
<feature type="region of interest" description="Disordered" evidence="2">
    <location>
        <begin position="447"/>
        <end position="648"/>
    </location>
</feature>
<dbReference type="EMBL" id="BFEA01000212">
    <property type="protein sequence ID" value="GBG74875.1"/>
    <property type="molecule type" value="Genomic_DNA"/>
</dbReference>
<evidence type="ECO:0000256" key="1">
    <source>
        <dbReference type="SAM" id="Coils"/>
    </source>
</evidence>
<feature type="compositionally biased region" description="Basic and acidic residues" evidence="2">
    <location>
        <begin position="508"/>
        <end position="522"/>
    </location>
</feature>
<sequence>MFRMWQEKEGPVVRVEDVTELEEKLSRMGIEESKEDVPLVEAEEDDVRINVRDTFDRMEDLVDKMQRLHLKLQGICEEAGKEGVGCPKVFTMGRGGSGDGPNEPNPRMLRANMAAKSSGGQGSVRGIVPFTTRRPAGGNPPKEQAQASQPAEEEPSVMVEGDEDEDEKIREEEERQAEIRAKRRKVYLANRPITTMHTPRGLVHMNVAPQRWTNVVATVQRSMIRVMQPISPRITEPYIDDFAVKGPIEKDESEVAPGVRRRKPWKEEVMAQRRAVAGPSGPTLRKGGQRRDQRVSRSLEELPIYRVGDILRVFLRDLEEWAFRREWGDKEKLANVTGEGMYQKMIEGAVAGCTRWRVCKVRLWKEIGAFPRDDVEDDLRFDWTNLEDFIDSLQLAAERGEWSEEEKKKQLIVRTKKSEKEEVKGIVEGSRTWQRITAELGIAYTQERQGQTRKERLQEKGLWIGREMDEPQEKGTEDEEEDDVPLKRLRDKKRVAPKSSNEGSDQARGYEQKEGETTERRWKSMGASVAPKERKTEEKRSIEFGRKGVQEKRSEEGEGAKEAGEEKELQKGSQTPRVEKIKGKGSFEGEEGKEGEKGEKENRSKEGKGEEAETGKRRPKCGESSQLRKEVEERQESKEEKTQKDKKRKGWRNYMIKMLQDDDLPVNSTWDVRFERMFLSELVVSSKHSGNLQRMMGLHEMLDEKCTRLFEDYAEIARKMRKMEGEGGVKEIGEDLDKVGKGLQAELKGSTELFTQGFLDYIPGLLKEMSRLRKEEEERDTQVAKFIGDMKGMRKEVEELKKGKEELQKQVSTLRVALSMKGRELEDEAAARGRVEKKVEGLCSEVSVQGLDLDTEISERKKLGQEWEKRWGEILKGMEELKLSHEEKRDETTKVVERQVGEGT</sequence>
<name>A0A388KXU7_CHABU</name>
<dbReference type="Proteomes" id="UP000265515">
    <property type="component" value="Unassembled WGS sequence"/>
</dbReference>
<dbReference type="AlphaFoldDB" id="A0A388KXU7"/>
<feature type="compositionally biased region" description="Basic and acidic residues" evidence="2">
    <location>
        <begin position="531"/>
        <end position="570"/>
    </location>
</feature>
<organism evidence="3 4">
    <name type="scientific">Chara braunii</name>
    <name type="common">Braun's stonewort</name>
    <dbReference type="NCBI Taxonomy" id="69332"/>
    <lineage>
        <taxon>Eukaryota</taxon>
        <taxon>Viridiplantae</taxon>
        <taxon>Streptophyta</taxon>
        <taxon>Charophyceae</taxon>
        <taxon>Charales</taxon>
        <taxon>Characeae</taxon>
        <taxon>Chara</taxon>
    </lineage>
</organism>
<accession>A0A388KXU7</accession>
<feature type="compositionally biased region" description="Acidic residues" evidence="2">
    <location>
        <begin position="151"/>
        <end position="166"/>
    </location>
</feature>
<dbReference type="OrthoDB" id="2254302at2759"/>
<evidence type="ECO:0000313" key="3">
    <source>
        <dbReference type="EMBL" id="GBG74875.1"/>
    </source>
</evidence>
<gene>
    <name evidence="3" type="ORF">CBR_g19388</name>
</gene>
<evidence type="ECO:0000313" key="4">
    <source>
        <dbReference type="Proteomes" id="UP000265515"/>
    </source>
</evidence>
<feature type="compositionally biased region" description="Basic and acidic residues" evidence="2">
    <location>
        <begin position="466"/>
        <end position="475"/>
    </location>
</feature>
<dbReference type="InterPro" id="IPR043502">
    <property type="entry name" value="DNA/RNA_pol_sf"/>
</dbReference>
<evidence type="ECO:0000256" key="2">
    <source>
        <dbReference type="SAM" id="MobiDB-lite"/>
    </source>
</evidence>
<dbReference type="Gramene" id="GBG74875">
    <property type="protein sequence ID" value="GBG74875"/>
    <property type="gene ID" value="CBR_g19388"/>
</dbReference>
<reference evidence="3 4" key="1">
    <citation type="journal article" date="2018" name="Cell">
        <title>The Chara Genome: Secondary Complexity and Implications for Plant Terrestrialization.</title>
        <authorList>
            <person name="Nishiyama T."/>
            <person name="Sakayama H."/>
            <person name="Vries J.D."/>
            <person name="Buschmann H."/>
            <person name="Saint-Marcoux D."/>
            <person name="Ullrich K.K."/>
            <person name="Haas F.B."/>
            <person name="Vanderstraeten L."/>
            <person name="Becker D."/>
            <person name="Lang D."/>
            <person name="Vosolsobe S."/>
            <person name="Rombauts S."/>
            <person name="Wilhelmsson P.K.I."/>
            <person name="Janitza P."/>
            <person name="Kern R."/>
            <person name="Heyl A."/>
            <person name="Rumpler F."/>
            <person name="Villalobos L.I.A.C."/>
            <person name="Clay J.M."/>
            <person name="Skokan R."/>
            <person name="Toyoda A."/>
            <person name="Suzuki Y."/>
            <person name="Kagoshima H."/>
            <person name="Schijlen E."/>
            <person name="Tajeshwar N."/>
            <person name="Catarino B."/>
            <person name="Hetherington A.J."/>
            <person name="Saltykova A."/>
            <person name="Bonnot C."/>
            <person name="Breuninger H."/>
            <person name="Symeonidi A."/>
            <person name="Radhakrishnan G.V."/>
            <person name="Van Nieuwerburgh F."/>
            <person name="Deforce D."/>
            <person name="Chang C."/>
            <person name="Karol K.G."/>
            <person name="Hedrich R."/>
            <person name="Ulvskov P."/>
            <person name="Glockner G."/>
            <person name="Delwiche C.F."/>
            <person name="Petrasek J."/>
            <person name="Van de Peer Y."/>
            <person name="Friml J."/>
            <person name="Beilby M."/>
            <person name="Dolan L."/>
            <person name="Kohara Y."/>
            <person name="Sugano S."/>
            <person name="Fujiyama A."/>
            <person name="Delaux P.-M."/>
            <person name="Quint M."/>
            <person name="TheiBen G."/>
            <person name="Hagemann M."/>
            <person name="Harholt J."/>
            <person name="Dunand C."/>
            <person name="Zachgo S."/>
            <person name="Langdale J."/>
            <person name="Maumus F."/>
            <person name="Straeten D.V.D."/>
            <person name="Gould S.B."/>
            <person name="Rensing S.A."/>
        </authorList>
    </citation>
    <scope>NUCLEOTIDE SEQUENCE [LARGE SCALE GENOMIC DNA]</scope>
    <source>
        <strain evidence="3 4">S276</strain>
    </source>
</reference>
<comment type="caution">
    <text evidence="3">The sequence shown here is derived from an EMBL/GenBank/DDBJ whole genome shotgun (WGS) entry which is preliminary data.</text>
</comment>